<keyword evidence="2" id="KW-1185">Reference proteome</keyword>
<accession>A0A4Y2W235</accession>
<name>A0A4Y2W235_ARAVE</name>
<dbReference type="EMBL" id="BGPR01053813">
    <property type="protein sequence ID" value="GBO30618.1"/>
    <property type="molecule type" value="Genomic_DNA"/>
</dbReference>
<gene>
    <name evidence="1" type="ORF">AVEN_164813_1</name>
</gene>
<protein>
    <submittedName>
        <fullName evidence="1">Uncharacterized protein</fullName>
    </submittedName>
</protein>
<evidence type="ECO:0000313" key="1">
    <source>
        <dbReference type="EMBL" id="GBO30618.1"/>
    </source>
</evidence>
<dbReference type="AlphaFoldDB" id="A0A4Y2W235"/>
<sequence length="118" mass="13260">MRFLKKPRCSSRGVAMATVQDKYLARYVGKHFFQADHHSSQILHLVKCSWLRLFLEASISGEICRNSAASPQKVQHLLIPSFPEAGGDMLVHGMRDLWQCGDAPYGLVLDGLWQSCQS</sequence>
<reference evidence="1 2" key="1">
    <citation type="journal article" date="2019" name="Sci. Rep.">
        <title>Orb-weaving spider Araneus ventricosus genome elucidates the spidroin gene catalogue.</title>
        <authorList>
            <person name="Kono N."/>
            <person name="Nakamura H."/>
            <person name="Ohtoshi R."/>
            <person name="Moran D.A.P."/>
            <person name="Shinohara A."/>
            <person name="Yoshida Y."/>
            <person name="Fujiwara M."/>
            <person name="Mori M."/>
            <person name="Tomita M."/>
            <person name="Arakawa K."/>
        </authorList>
    </citation>
    <scope>NUCLEOTIDE SEQUENCE [LARGE SCALE GENOMIC DNA]</scope>
</reference>
<organism evidence="1 2">
    <name type="scientific">Araneus ventricosus</name>
    <name type="common">Orbweaver spider</name>
    <name type="synonym">Epeira ventricosa</name>
    <dbReference type="NCBI Taxonomy" id="182803"/>
    <lineage>
        <taxon>Eukaryota</taxon>
        <taxon>Metazoa</taxon>
        <taxon>Ecdysozoa</taxon>
        <taxon>Arthropoda</taxon>
        <taxon>Chelicerata</taxon>
        <taxon>Arachnida</taxon>
        <taxon>Araneae</taxon>
        <taxon>Araneomorphae</taxon>
        <taxon>Entelegynae</taxon>
        <taxon>Araneoidea</taxon>
        <taxon>Araneidae</taxon>
        <taxon>Araneus</taxon>
    </lineage>
</organism>
<comment type="caution">
    <text evidence="1">The sequence shown here is derived from an EMBL/GenBank/DDBJ whole genome shotgun (WGS) entry which is preliminary data.</text>
</comment>
<proteinExistence type="predicted"/>
<dbReference type="Proteomes" id="UP000499080">
    <property type="component" value="Unassembled WGS sequence"/>
</dbReference>
<evidence type="ECO:0000313" key="2">
    <source>
        <dbReference type="Proteomes" id="UP000499080"/>
    </source>
</evidence>